<protein>
    <recommendedName>
        <fullName evidence="16">Cytochrome P450</fullName>
    </recommendedName>
</protein>
<dbReference type="InterPro" id="IPR036396">
    <property type="entry name" value="Cyt_P450_sf"/>
</dbReference>
<evidence type="ECO:0000256" key="10">
    <source>
        <dbReference type="ARBA" id="ARBA00023002"/>
    </source>
</evidence>
<dbReference type="InterPro" id="IPR001128">
    <property type="entry name" value="Cyt_P450"/>
</dbReference>
<reference evidence="14" key="1">
    <citation type="submission" date="2019-08" db="EMBL/GenBank/DDBJ databases">
        <title>The genome of the North American firefly Photinus pyralis.</title>
        <authorList>
            <consortium name="Photinus pyralis genome working group"/>
            <person name="Fallon T.R."/>
            <person name="Sander Lower S.E."/>
            <person name="Weng J.-K."/>
        </authorList>
    </citation>
    <scope>NUCLEOTIDE SEQUENCE</scope>
    <source>
        <strain evidence="14">TRF0915ILg1</strain>
        <tissue evidence="14">Whole body</tissue>
    </source>
</reference>
<comment type="similarity">
    <text evidence="5">Belongs to the cytochrome P450 family.</text>
</comment>
<evidence type="ECO:0000256" key="2">
    <source>
        <dbReference type="ARBA" id="ARBA00003690"/>
    </source>
</evidence>
<accession>A0A8K0CLQ9</accession>
<evidence type="ECO:0000256" key="13">
    <source>
        <dbReference type="ARBA" id="ARBA00023136"/>
    </source>
</evidence>
<dbReference type="Pfam" id="PF00067">
    <property type="entry name" value="p450"/>
    <property type="match status" value="1"/>
</dbReference>
<comment type="function">
    <text evidence="2">May be involved in the metabolism of insect hormones and in the breakdown of synthetic insecticides.</text>
</comment>
<dbReference type="SUPFAM" id="SSF48264">
    <property type="entry name" value="Cytochrome P450"/>
    <property type="match status" value="1"/>
</dbReference>
<evidence type="ECO:0000256" key="11">
    <source>
        <dbReference type="ARBA" id="ARBA00023004"/>
    </source>
</evidence>
<evidence type="ECO:0000256" key="1">
    <source>
        <dbReference type="ARBA" id="ARBA00001971"/>
    </source>
</evidence>
<dbReference type="GO" id="GO:0005506">
    <property type="term" value="F:iron ion binding"/>
    <property type="evidence" value="ECO:0007669"/>
    <property type="project" value="InterPro"/>
</dbReference>
<keyword evidence="15" id="KW-1185">Reference proteome</keyword>
<dbReference type="PANTHER" id="PTHR24291:SF189">
    <property type="entry name" value="CYTOCHROME P450 4C3-RELATED"/>
    <property type="match status" value="1"/>
</dbReference>
<dbReference type="OrthoDB" id="1372046at2759"/>
<evidence type="ECO:0000256" key="5">
    <source>
        <dbReference type="ARBA" id="ARBA00010617"/>
    </source>
</evidence>
<evidence type="ECO:0000256" key="3">
    <source>
        <dbReference type="ARBA" id="ARBA00004174"/>
    </source>
</evidence>
<dbReference type="GO" id="GO:0004497">
    <property type="term" value="F:monooxygenase activity"/>
    <property type="evidence" value="ECO:0007669"/>
    <property type="project" value="UniProtKB-KW"/>
</dbReference>
<dbReference type="GO" id="GO:0005789">
    <property type="term" value="C:endoplasmic reticulum membrane"/>
    <property type="evidence" value="ECO:0007669"/>
    <property type="project" value="UniProtKB-SubCell"/>
</dbReference>
<evidence type="ECO:0000256" key="4">
    <source>
        <dbReference type="ARBA" id="ARBA00004406"/>
    </source>
</evidence>
<evidence type="ECO:0000313" key="15">
    <source>
        <dbReference type="Proteomes" id="UP000801492"/>
    </source>
</evidence>
<evidence type="ECO:0000256" key="6">
    <source>
        <dbReference type="ARBA" id="ARBA00022617"/>
    </source>
</evidence>
<evidence type="ECO:0000313" key="14">
    <source>
        <dbReference type="EMBL" id="KAF2887552.1"/>
    </source>
</evidence>
<dbReference type="PANTHER" id="PTHR24291">
    <property type="entry name" value="CYTOCHROME P450 FAMILY 4"/>
    <property type="match status" value="1"/>
</dbReference>
<keyword evidence="7" id="KW-0479">Metal-binding</keyword>
<keyword evidence="9" id="KW-0492">Microsome</keyword>
<comment type="caution">
    <text evidence="14">The sequence shown here is derived from an EMBL/GenBank/DDBJ whole genome shotgun (WGS) entry which is preliminary data.</text>
</comment>
<proteinExistence type="inferred from homology"/>
<dbReference type="AlphaFoldDB" id="A0A8K0CLQ9"/>
<dbReference type="Gene3D" id="1.10.630.10">
    <property type="entry name" value="Cytochrome P450"/>
    <property type="match status" value="1"/>
</dbReference>
<evidence type="ECO:0000256" key="9">
    <source>
        <dbReference type="ARBA" id="ARBA00022848"/>
    </source>
</evidence>
<keyword evidence="11" id="KW-0408">Iron</keyword>
<keyword evidence="12" id="KW-0503">Monooxygenase</keyword>
<evidence type="ECO:0000256" key="7">
    <source>
        <dbReference type="ARBA" id="ARBA00022723"/>
    </source>
</evidence>
<dbReference type="GO" id="GO:0020037">
    <property type="term" value="F:heme binding"/>
    <property type="evidence" value="ECO:0007669"/>
    <property type="project" value="InterPro"/>
</dbReference>
<evidence type="ECO:0000256" key="8">
    <source>
        <dbReference type="ARBA" id="ARBA00022824"/>
    </source>
</evidence>
<keyword evidence="13" id="KW-0472">Membrane</keyword>
<gene>
    <name evidence="14" type="ORF">ILUMI_18621</name>
</gene>
<sequence length="120" mass="14062">MEDHQKEPRKVYEEDCIKRKTFLEHLIELSEKVGANFTDKELREEVDTFMVAGSDTTAITDSFIFIIFGIFPEIQDQVYKEVMDVIGPEKAIEWSDLGKLVYLDRIITLFLPVVKFHFRS</sequence>
<keyword evidence="6" id="KW-0349">Heme</keyword>
<comment type="cofactor">
    <cofactor evidence="1">
        <name>heme</name>
        <dbReference type="ChEBI" id="CHEBI:30413"/>
    </cofactor>
</comment>
<dbReference type="GO" id="GO:0016705">
    <property type="term" value="F:oxidoreductase activity, acting on paired donors, with incorporation or reduction of molecular oxygen"/>
    <property type="evidence" value="ECO:0007669"/>
    <property type="project" value="InterPro"/>
</dbReference>
<comment type="subcellular location">
    <subcellularLocation>
        <location evidence="4">Endoplasmic reticulum membrane</location>
        <topology evidence="4">Peripheral membrane protein</topology>
    </subcellularLocation>
    <subcellularLocation>
        <location evidence="3">Microsome membrane</location>
        <topology evidence="3">Peripheral membrane protein</topology>
    </subcellularLocation>
</comment>
<evidence type="ECO:0000256" key="12">
    <source>
        <dbReference type="ARBA" id="ARBA00023033"/>
    </source>
</evidence>
<dbReference type="InterPro" id="IPR050196">
    <property type="entry name" value="Cytochrome_P450_Monoox"/>
</dbReference>
<keyword evidence="8" id="KW-0256">Endoplasmic reticulum</keyword>
<keyword evidence="10" id="KW-0560">Oxidoreductase</keyword>
<organism evidence="14 15">
    <name type="scientific">Ignelater luminosus</name>
    <name type="common">Cucubano</name>
    <name type="synonym">Pyrophorus luminosus</name>
    <dbReference type="NCBI Taxonomy" id="2038154"/>
    <lineage>
        <taxon>Eukaryota</taxon>
        <taxon>Metazoa</taxon>
        <taxon>Ecdysozoa</taxon>
        <taxon>Arthropoda</taxon>
        <taxon>Hexapoda</taxon>
        <taxon>Insecta</taxon>
        <taxon>Pterygota</taxon>
        <taxon>Neoptera</taxon>
        <taxon>Endopterygota</taxon>
        <taxon>Coleoptera</taxon>
        <taxon>Polyphaga</taxon>
        <taxon>Elateriformia</taxon>
        <taxon>Elateroidea</taxon>
        <taxon>Elateridae</taxon>
        <taxon>Agrypninae</taxon>
        <taxon>Pyrophorini</taxon>
        <taxon>Ignelater</taxon>
    </lineage>
</organism>
<dbReference type="EMBL" id="VTPC01082899">
    <property type="protein sequence ID" value="KAF2887552.1"/>
    <property type="molecule type" value="Genomic_DNA"/>
</dbReference>
<dbReference type="Proteomes" id="UP000801492">
    <property type="component" value="Unassembled WGS sequence"/>
</dbReference>
<name>A0A8K0CLQ9_IGNLU</name>
<evidence type="ECO:0008006" key="16">
    <source>
        <dbReference type="Google" id="ProtNLM"/>
    </source>
</evidence>